<organism evidence="1 2">
    <name type="scientific">Russula earlei</name>
    <dbReference type="NCBI Taxonomy" id="71964"/>
    <lineage>
        <taxon>Eukaryota</taxon>
        <taxon>Fungi</taxon>
        <taxon>Dikarya</taxon>
        <taxon>Basidiomycota</taxon>
        <taxon>Agaricomycotina</taxon>
        <taxon>Agaricomycetes</taxon>
        <taxon>Russulales</taxon>
        <taxon>Russulaceae</taxon>
        <taxon>Russula</taxon>
    </lineage>
</organism>
<reference evidence="1" key="1">
    <citation type="submission" date="2021-03" db="EMBL/GenBank/DDBJ databases">
        <title>Evolutionary priming and transition to the ectomycorrhizal habit in an iconic lineage of mushroom-forming fungi: is preadaptation a requirement?</title>
        <authorList>
            <consortium name="DOE Joint Genome Institute"/>
            <person name="Looney B.P."/>
            <person name="Miyauchi S."/>
            <person name="Morin E."/>
            <person name="Drula E."/>
            <person name="Courty P.E."/>
            <person name="Chicoki N."/>
            <person name="Fauchery L."/>
            <person name="Kohler A."/>
            <person name="Kuo A."/>
            <person name="LaButti K."/>
            <person name="Pangilinan J."/>
            <person name="Lipzen A."/>
            <person name="Riley R."/>
            <person name="Andreopoulos W."/>
            <person name="He G."/>
            <person name="Johnson J."/>
            <person name="Barry K.W."/>
            <person name="Grigoriev I.V."/>
            <person name="Nagy L."/>
            <person name="Hibbett D."/>
            <person name="Henrissat B."/>
            <person name="Matheny P.B."/>
            <person name="Labbe J."/>
            <person name="Martin A.F."/>
        </authorList>
    </citation>
    <scope>NUCLEOTIDE SEQUENCE</scope>
    <source>
        <strain evidence="1">BPL698</strain>
    </source>
</reference>
<proteinExistence type="predicted"/>
<name>A0ACC0TUW3_9AGAM</name>
<dbReference type="EMBL" id="JAGFNK010000450">
    <property type="protein sequence ID" value="KAI9450173.1"/>
    <property type="molecule type" value="Genomic_DNA"/>
</dbReference>
<sequence length="122" mass="13809">MNPTMSRRPRNALNNALLRQARKMYQYDTVPIGLLANLAISTSRDSTSTALEKTRKENGAAEDDEENILVSIELYRHKSYFMPGPSMDLSLHKPLIDRSSPQDILVHRLTPDEMETSVHLTA</sequence>
<evidence type="ECO:0000313" key="2">
    <source>
        <dbReference type="Proteomes" id="UP001207468"/>
    </source>
</evidence>
<protein>
    <submittedName>
        <fullName evidence="1">Uncharacterized protein</fullName>
    </submittedName>
</protein>
<evidence type="ECO:0000313" key="1">
    <source>
        <dbReference type="EMBL" id="KAI9450173.1"/>
    </source>
</evidence>
<keyword evidence="2" id="KW-1185">Reference proteome</keyword>
<dbReference type="Proteomes" id="UP001207468">
    <property type="component" value="Unassembled WGS sequence"/>
</dbReference>
<accession>A0ACC0TUW3</accession>
<gene>
    <name evidence="1" type="ORF">F5148DRAFT_1244180</name>
</gene>
<comment type="caution">
    <text evidence="1">The sequence shown here is derived from an EMBL/GenBank/DDBJ whole genome shotgun (WGS) entry which is preliminary data.</text>
</comment>